<protein>
    <recommendedName>
        <fullName evidence="3">Alpha/beta hydrolase</fullName>
    </recommendedName>
</protein>
<dbReference type="SUPFAM" id="SSF53474">
    <property type="entry name" value="alpha/beta-Hydrolases"/>
    <property type="match status" value="1"/>
</dbReference>
<dbReference type="Proteomes" id="UP000317199">
    <property type="component" value="Chromosome"/>
</dbReference>
<evidence type="ECO:0008006" key="3">
    <source>
        <dbReference type="Google" id="ProtNLM"/>
    </source>
</evidence>
<reference evidence="1 2" key="1">
    <citation type="submission" date="2019-06" db="EMBL/GenBank/DDBJ databases">
        <title>Lysobacter alkalisoli sp. nov. isolated from saline-alkali soil.</title>
        <authorList>
            <person name="Sun J.-Q."/>
            <person name="Xu L."/>
        </authorList>
    </citation>
    <scope>NUCLEOTIDE SEQUENCE [LARGE SCALE GENOMIC DNA]</scope>
    <source>
        <strain evidence="1 2">SJ-36</strain>
    </source>
</reference>
<keyword evidence="2" id="KW-1185">Reference proteome</keyword>
<dbReference type="InterPro" id="IPR029058">
    <property type="entry name" value="AB_hydrolase_fold"/>
</dbReference>
<evidence type="ECO:0000313" key="1">
    <source>
        <dbReference type="EMBL" id="QDH70757.1"/>
    </source>
</evidence>
<organism evidence="1 2">
    <name type="scientific">Marilutibacter alkalisoli</name>
    <dbReference type="NCBI Taxonomy" id="2591633"/>
    <lineage>
        <taxon>Bacteria</taxon>
        <taxon>Pseudomonadati</taxon>
        <taxon>Pseudomonadota</taxon>
        <taxon>Gammaproteobacteria</taxon>
        <taxon>Lysobacterales</taxon>
        <taxon>Lysobacteraceae</taxon>
        <taxon>Marilutibacter</taxon>
    </lineage>
</organism>
<gene>
    <name evidence="1" type="ORF">FKV23_12195</name>
</gene>
<dbReference type="Gene3D" id="3.40.50.1820">
    <property type="entry name" value="alpha/beta hydrolase"/>
    <property type="match status" value="1"/>
</dbReference>
<dbReference type="AlphaFoldDB" id="A0A514BTU1"/>
<dbReference type="RefSeq" id="WP_141624089.1">
    <property type="nucleotide sequence ID" value="NZ_CP041242.1"/>
</dbReference>
<proteinExistence type="predicted"/>
<sequence length="130" mass="14327">MGTPKTFVEKVTSPPTLELLELFRDNSYDAAIEQLGAWGLPRDLAHGAWSDFKVLLGPWDSIRFDAAPMVFIHHGEGDDNAPIESVRDLASKLPKSEIRISPYASHAGLAEDDSCTEMAKIFREVSGAER</sequence>
<name>A0A514BTU1_9GAMM</name>
<dbReference type="KEGG" id="lyj:FKV23_12195"/>
<accession>A0A514BTU1</accession>
<dbReference type="EMBL" id="CP041242">
    <property type="protein sequence ID" value="QDH70757.1"/>
    <property type="molecule type" value="Genomic_DNA"/>
</dbReference>
<dbReference type="OrthoDB" id="6160625at2"/>
<evidence type="ECO:0000313" key="2">
    <source>
        <dbReference type="Proteomes" id="UP000317199"/>
    </source>
</evidence>